<name>A0ACB9QZH4_9MYRT</name>
<dbReference type="Proteomes" id="UP001057402">
    <property type="component" value="Chromosome 4"/>
</dbReference>
<organism evidence="1 2">
    <name type="scientific">Melastoma candidum</name>
    <dbReference type="NCBI Taxonomy" id="119954"/>
    <lineage>
        <taxon>Eukaryota</taxon>
        <taxon>Viridiplantae</taxon>
        <taxon>Streptophyta</taxon>
        <taxon>Embryophyta</taxon>
        <taxon>Tracheophyta</taxon>
        <taxon>Spermatophyta</taxon>
        <taxon>Magnoliopsida</taxon>
        <taxon>eudicotyledons</taxon>
        <taxon>Gunneridae</taxon>
        <taxon>Pentapetalae</taxon>
        <taxon>rosids</taxon>
        <taxon>malvids</taxon>
        <taxon>Myrtales</taxon>
        <taxon>Melastomataceae</taxon>
        <taxon>Melastomatoideae</taxon>
        <taxon>Melastomateae</taxon>
        <taxon>Melastoma</taxon>
    </lineage>
</organism>
<protein>
    <submittedName>
        <fullName evidence="1">Uncharacterized protein</fullName>
    </submittedName>
</protein>
<evidence type="ECO:0000313" key="2">
    <source>
        <dbReference type="Proteomes" id="UP001057402"/>
    </source>
</evidence>
<comment type="caution">
    <text evidence="1">The sequence shown here is derived from an EMBL/GenBank/DDBJ whole genome shotgun (WGS) entry which is preliminary data.</text>
</comment>
<evidence type="ECO:0000313" key="1">
    <source>
        <dbReference type="EMBL" id="KAI4371597.1"/>
    </source>
</evidence>
<sequence>MVMPPPLATYAIIVPWRTYRKLLLPYLLMQEQPMFGIRTPGPQTTRRLPPVCSTILCHTQVNIVCVLATGLVSLSPVSINSTFGANDYILRLTDVLYVPQLCHNLISVKRICHDNFCSVEFDGSSFVVKDRPTGTELLQQQNEGAQYRLPLMTGSLKTALATVIDWHLRLCHPHSNVVRKLDQLHCLPHVLNKTDQHYCNCCALGKSRRLPFTVSTSRATEPFHLLHADVWKSPIESNSGFNYFVLFIDDHTHYAWLYLLRRKSEVFDRFIHLHAEITTQFSASVRALQCDGGGEFVNDSMRTFRSDHGILLCIACLYTPQQNGIFERRHQHLANLSRTILAQSGLPTKFWADAVSTANFVVNRLSSSAINYDVPY</sequence>
<keyword evidence="2" id="KW-1185">Reference proteome</keyword>
<gene>
    <name evidence="1" type="ORF">MLD38_009926</name>
</gene>
<accession>A0ACB9QZH4</accession>
<dbReference type="EMBL" id="CM042883">
    <property type="protein sequence ID" value="KAI4371597.1"/>
    <property type="molecule type" value="Genomic_DNA"/>
</dbReference>
<proteinExistence type="predicted"/>
<reference evidence="2" key="1">
    <citation type="journal article" date="2023" name="Front. Plant Sci.">
        <title>Chromosomal-level genome assembly of Melastoma candidum provides insights into trichome evolution.</title>
        <authorList>
            <person name="Zhong Y."/>
            <person name="Wu W."/>
            <person name="Sun C."/>
            <person name="Zou P."/>
            <person name="Liu Y."/>
            <person name="Dai S."/>
            <person name="Zhou R."/>
        </authorList>
    </citation>
    <scope>NUCLEOTIDE SEQUENCE [LARGE SCALE GENOMIC DNA]</scope>
</reference>